<evidence type="ECO:0000313" key="2">
    <source>
        <dbReference type="EMBL" id="KHG04213.1"/>
    </source>
</evidence>
<evidence type="ECO:0000256" key="1">
    <source>
        <dbReference type="SAM" id="SignalP"/>
    </source>
</evidence>
<dbReference type="AlphaFoldDB" id="A0A0B0MQ29"/>
<dbReference type="Proteomes" id="UP000032142">
    <property type="component" value="Unassembled WGS sequence"/>
</dbReference>
<accession>A0A0B0MQ29</accession>
<protein>
    <submittedName>
        <fullName evidence="2">Serine/threonine-protein phosphatase 4 regulatory subunit 3</fullName>
    </submittedName>
</protein>
<dbReference type="EMBL" id="JRRC01407456">
    <property type="protein sequence ID" value="KHG04213.1"/>
    <property type="molecule type" value="Genomic_DNA"/>
</dbReference>
<keyword evidence="3" id="KW-1185">Reference proteome</keyword>
<feature type="signal peptide" evidence="1">
    <location>
        <begin position="1"/>
        <end position="21"/>
    </location>
</feature>
<name>A0A0B0MQ29_GOSAR</name>
<comment type="caution">
    <text evidence="2">The sequence shown here is derived from an EMBL/GenBank/DDBJ whole genome shotgun (WGS) entry which is preliminary data.</text>
</comment>
<evidence type="ECO:0000313" key="3">
    <source>
        <dbReference type="Proteomes" id="UP000032142"/>
    </source>
</evidence>
<sequence>MPQTCLTLALVLMLMPCPIHGLTLALMMWLMHVPVWIRYLLIYHRKIHLFSHFINLGTLQFIIGQNNQFASRLLQNDHFTPKFENRYLSNIFTS</sequence>
<organism evidence="2 3">
    <name type="scientific">Gossypium arboreum</name>
    <name type="common">Tree cotton</name>
    <name type="synonym">Gossypium nanking</name>
    <dbReference type="NCBI Taxonomy" id="29729"/>
    <lineage>
        <taxon>Eukaryota</taxon>
        <taxon>Viridiplantae</taxon>
        <taxon>Streptophyta</taxon>
        <taxon>Embryophyta</taxon>
        <taxon>Tracheophyta</taxon>
        <taxon>Spermatophyta</taxon>
        <taxon>Magnoliopsida</taxon>
        <taxon>eudicotyledons</taxon>
        <taxon>Gunneridae</taxon>
        <taxon>Pentapetalae</taxon>
        <taxon>rosids</taxon>
        <taxon>malvids</taxon>
        <taxon>Malvales</taxon>
        <taxon>Malvaceae</taxon>
        <taxon>Malvoideae</taxon>
        <taxon>Gossypium</taxon>
    </lineage>
</organism>
<reference evidence="3" key="1">
    <citation type="submission" date="2014-09" db="EMBL/GenBank/DDBJ databases">
        <authorList>
            <person name="Mudge J."/>
            <person name="Ramaraj T."/>
            <person name="Lindquist I.E."/>
            <person name="Bharti A.K."/>
            <person name="Sundararajan A."/>
            <person name="Cameron C.T."/>
            <person name="Woodward J.E."/>
            <person name="May G.D."/>
            <person name="Brubaker C."/>
            <person name="Broadhvest J."/>
            <person name="Wilkins T.A."/>
        </authorList>
    </citation>
    <scope>NUCLEOTIDE SEQUENCE</scope>
    <source>
        <strain evidence="3">cv. AKA8401</strain>
    </source>
</reference>
<gene>
    <name evidence="2" type="ORF">F383_28611</name>
</gene>
<proteinExistence type="predicted"/>
<keyword evidence="1" id="KW-0732">Signal</keyword>
<feature type="chain" id="PRO_5002077163" evidence="1">
    <location>
        <begin position="22"/>
        <end position="94"/>
    </location>
</feature>